<reference evidence="2 3" key="1">
    <citation type="submission" date="2020-04" db="EMBL/GenBank/DDBJ databases">
        <title>Plant Genome Project.</title>
        <authorList>
            <person name="Zhang R.-G."/>
        </authorList>
    </citation>
    <scope>NUCLEOTIDE SEQUENCE [LARGE SCALE GENOMIC DNA]</scope>
    <source>
        <strain evidence="2">YNK0</strain>
        <tissue evidence="2">Leaf</tissue>
    </source>
</reference>
<accession>A0A834YRV8</accession>
<gene>
    <name evidence="2" type="ORF">HHK36_025028</name>
</gene>
<dbReference type="PANTHER" id="PTHR33132">
    <property type="entry name" value="OSJNBB0118P14.9 PROTEIN"/>
    <property type="match status" value="1"/>
</dbReference>
<organism evidence="2 3">
    <name type="scientific">Tetracentron sinense</name>
    <name type="common">Spur-leaf</name>
    <dbReference type="NCBI Taxonomy" id="13715"/>
    <lineage>
        <taxon>Eukaryota</taxon>
        <taxon>Viridiplantae</taxon>
        <taxon>Streptophyta</taxon>
        <taxon>Embryophyta</taxon>
        <taxon>Tracheophyta</taxon>
        <taxon>Spermatophyta</taxon>
        <taxon>Magnoliopsida</taxon>
        <taxon>Trochodendrales</taxon>
        <taxon>Trochodendraceae</taxon>
        <taxon>Tetracentron</taxon>
    </lineage>
</organism>
<keyword evidence="3" id="KW-1185">Reference proteome</keyword>
<dbReference type="PANTHER" id="PTHR33132:SF92">
    <property type="entry name" value="SERINE-RICH PROTEIN"/>
    <property type="match status" value="1"/>
</dbReference>
<evidence type="ECO:0000256" key="1">
    <source>
        <dbReference type="SAM" id="MobiDB-lite"/>
    </source>
</evidence>
<proteinExistence type="predicted"/>
<dbReference type="OrthoDB" id="1924025at2759"/>
<protein>
    <submittedName>
        <fullName evidence="2">Uncharacterized protein</fullName>
    </submittedName>
</protein>
<evidence type="ECO:0000313" key="3">
    <source>
        <dbReference type="Proteomes" id="UP000655225"/>
    </source>
</evidence>
<dbReference type="OMA" id="METETMF"/>
<evidence type="ECO:0000313" key="2">
    <source>
        <dbReference type="EMBL" id="KAF8390501.1"/>
    </source>
</evidence>
<name>A0A834YRV8_TETSI</name>
<feature type="region of interest" description="Disordered" evidence="1">
    <location>
        <begin position="57"/>
        <end position="90"/>
    </location>
</feature>
<dbReference type="Proteomes" id="UP000655225">
    <property type="component" value="Unassembled WGS sequence"/>
</dbReference>
<dbReference type="EMBL" id="JABCRI010000018">
    <property type="protein sequence ID" value="KAF8390501.1"/>
    <property type="molecule type" value="Genomic_DNA"/>
</dbReference>
<sequence>METETMFKKERTVEMSSNGVELAAPLTRQSSAAKTHCLCSPTTHAGSFRCRLHRSPTLHRSKSMDSATAPVLPPKDTNGNRVEAQTIGAV</sequence>
<dbReference type="AlphaFoldDB" id="A0A834YRV8"/>
<comment type="caution">
    <text evidence="2">The sequence shown here is derived from an EMBL/GenBank/DDBJ whole genome shotgun (WGS) entry which is preliminary data.</text>
</comment>